<dbReference type="EMBL" id="JAVQLW010000001">
    <property type="protein sequence ID" value="MDS9468416.1"/>
    <property type="molecule type" value="Genomic_DNA"/>
</dbReference>
<evidence type="ECO:0000313" key="3">
    <source>
        <dbReference type="EMBL" id="MDS9468416.1"/>
    </source>
</evidence>
<evidence type="ECO:0000259" key="2">
    <source>
        <dbReference type="Pfam" id="PF09374"/>
    </source>
</evidence>
<protein>
    <submittedName>
        <fullName evidence="3">Holin-associated N-acetylmuramidase</fullName>
    </submittedName>
</protein>
<keyword evidence="4" id="KW-1185">Reference proteome</keyword>
<feature type="domain" description="TtsA-like Glycoside hydrolase family 108" evidence="1">
    <location>
        <begin position="9"/>
        <end position="97"/>
    </location>
</feature>
<dbReference type="Proteomes" id="UP001269144">
    <property type="component" value="Unassembled WGS sequence"/>
</dbReference>
<gene>
    <name evidence="3" type="ORF">RGQ15_12640</name>
</gene>
<dbReference type="InterPro" id="IPR008565">
    <property type="entry name" value="TtsA-like_GH18_dom"/>
</dbReference>
<name>A0ABU2HTP1_9RHOB</name>
<dbReference type="SUPFAM" id="SSF53955">
    <property type="entry name" value="Lysozyme-like"/>
    <property type="match status" value="1"/>
</dbReference>
<reference evidence="4" key="1">
    <citation type="submission" date="2023-07" db="EMBL/GenBank/DDBJ databases">
        <title>Paracoccus sp. MBLB3053 whole genome sequence.</title>
        <authorList>
            <person name="Hwang C.Y."/>
            <person name="Cho E.-S."/>
            <person name="Seo M.-J."/>
        </authorList>
    </citation>
    <scope>NUCLEOTIDE SEQUENCE [LARGE SCALE GENOMIC DNA]</scope>
    <source>
        <strain evidence="4">MBLB3053</strain>
    </source>
</reference>
<dbReference type="Pfam" id="PF05838">
    <property type="entry name" value="Glyco_hydro_108"/>
    <property type="match status" value="1"/>
</dbReference>
<sequence>MKTVEQIAAEIVAREGGFVNDPDDPGGATKHGVTLATLRRLGLDTNGDGRTDLADVKALRADEAARIFVEEYFRRPRLGELPRSIQASVFDMYVNAGGNAVKILQRLVTRMGFAADDDGVIGPVTILATRSADAAAPSHFADAYGIARRNYYYALADARPASRKFARSNSGGKGGWITRAEEFISAKYHLTLSEHRARVSAWG</sequence>
<dbReference type="RefSeq" id="WP_311160622.1">
    <property type="nucleotide sequence ID" value="NZ_JAVQLW010000001.1"/>
</dbReference>
<dbReference type="InterPro" id="IPR018537">
    <property type="entry name" value="Peptidoglycan-bd_3"/>
</dbReference>
<proteinExistence type="predicted"/>
<feature type="domain" description="Peptidoglycan binding" evidence="2">
    <location>
        <begin position="99"/>
        <end position="181"/>
    </location>
</feature>
<comment type="caution">
    <text evidence="3">The sequence shown here is derived from an EMBL/GenBank/DDBJ whole genome shotgun (WGS) entry which is preliminary data.</text>
</comment>
<organism evidence="3 4">
    <name type="scientific">Paracoccus aurantius</name>
    <dbReference type="NCBI Taxonomy" id="3073814"/>
    <lineage>
        <taxon>Bacteria</taxon>
        <taxon>Pseudomonadati</taxon>
        <taxon>Pseudomonadota</taxon>
        <taxon>Alphaproteobacteria</taxon>
        <taxon>Rhodobacterales</taxon>
        <taxon>Paracoccaceae</taxon>
        <taxon>Paracoccus</taxon>
    </lineage>
</organism>
<accession>A0ABU2HTP1</accession>
<dbReference type="InterPro" id="IPR023346">
    <property type="entry name" value="Lysozyme-like_dom_sf"/>
</dbReference>
<evidence type="ECO:0000313" key="4">
    <source>
        <dbReference type="Proteomes" id="UP001269144"/>
    </source>
</evidence>
<dbReference type="NCBIfam" id="NF040573">
    <property type="entry name" value="holin_dep_muram"/>
    <property type="match status" value="1"/>
</dbReference>
<dbReference type="Pfam" id="PF09374">
    <property type="entry name" value="PG_binding_3"/>
    <property type="match status" value="1"/>
</dbReference>
<dbReference type="Gene3D" id="1.20.141.10">
    <property type="entry name" value="Chitosanase, subunit A, domain 1"/>
    <property type="match status" value="1"/>
</dbReference>
<dbReference type="CDD" id="cd13926">
    <property type="entry name" value="N-acetylmuramidase_GH108"/>
    <property type="match status" value="1"/>
</dbReference>
<evidence type="ECO:0000259" key="1">
    <source>
        <dbReference type="Pfam" id="PF05838"/>
    </source>
</evidence>